<keyword evidence="4 8" id="KW-0812">Transmembrane</keyword>
<dbReference type="OrthoDB" id="7051771at2"/>
<feature type="transmembrane region" description="Helical" evidence="8">
    <location>
        <begin position="668"/>
        <end position="692"/>
    </location>
</feature>
<comment type="caution">
    <text evidence="10">The sequence shown here is derived from an EMBL/GenBank/DDBJ whole genome shotgun (WGS) entry which is preliminary data.</text>
</comment>
<dbReference type="PANTHER" id="PTHR33406:SF11">
    <property type="entry name" value="MEMBRANE PROTEIN SCO6666-RELATED"/>
    <property type="match status" value="1"/>
</dbReference>
<accession>A0A0J7ZJ45</accession>
<dbReference type="RefSeq" id="WP_048580961.1">
    <property type="nucleotide sequence ID" value="NZ_LFNT01000009.1"/>
</dbReference>
<dbReference type="PANTHER" id="PTHR33406">
    <property type="entry name" value="MEMBRANE PROTEIN MJ1562-RELATED"/>
    <property type="match status" value="1"/>
</dbReference>
<keyword evidence="3" id="KW-1003">Cell membrane</keyword>
<dbReference type="AlphaFoldDB" id="A0A0J7ZJ45"/>
<organism evidence="10 11">
    <name type="scientific">Streptomyces viridochromogenes</name>
    <dbReference type="NCBI Taxonomy" id="1938"/>
    <lineage>
        <taxon>Bacteria</taxon>
        <taxon>Bacillati</taxon>
        <taxon>Actinomycetota</taxon>
        <taxon>Actinomycetes</taxon>
        <taxon>Kitasatosporales</taxon>
        <taxon>Streptomycetaceae</taxon>
        <taxon>Streptomyces</taxon>
    </lineage>
</organism>
<feature type="region of interest" description="Disordered" evidence="7">
    <location>
        <begin position="720"/>
        <end position="752"/>
    </location>
</feature>
<feature type="transmembrane region" description="Helical" evidence="8">
    <location>
        <begin position="588"/>
        <end position="607"/>
    </location>
</feature>
<proteinExistence type="inferred from homology"/>
<evidence type="ECO:0000256" key="8">
    <source>
        <dbReference type="SAM" id="Phobius"/>
    </source>
</evidence>
<dbReference type="SUPFAM" id="SSF82866">
    <property type="entry name" value="Multidrug efflux transporter AcrB transmembrane domain"/>
    <property type="match status" value="2"/>
</dbReference>
<dbReference type="EMBL" id="LFNT01000009">
    <property type="protein sequence ID" value="KMS75173.1"/>
    <property type="molecule type" value="Genomic_DNA"/>
</dbReference>
<feature type="transmembrane region" description="Helical" evidence="8">
    <location>
        <begin position="555"/>
        <end position="576"/>
    </location>
</feature>
<evidence type="ECO:0000256" key="4">
    <source>
        <dbReference type="ARBA" id="ARBA00022692"/>
    </source>
</evidence>
<dbReference type="Gene3D" id="1.20.1640.10">
    <property type="entry name" value="Multidrug efflux transporter AcrB transmembrane domain"/>
    <property type="match status" value="2"/>
</dbReference>
<feature type="transmembrane region" description="Helical" evidence="8">
    <location>
        <begin position="179"/>
        <end position="199"/>
    </location>
</feature>
<protein>
    <submittedName>
        <fullName evidence="10">Membrane protein</fullName>
    </submittedName>
</protein>
<comment type="similarity">
    <text evidence="2">Belongs to the resistance-nodulation-cell division (RND) (TC 2.A.6) family. MmpL subfamily.</text>
</comment>
<keyword evidence="5 8" id="KW-1133">Transmembrane helix</keyword>
<feature type="transmembrane region" description="Helical" evidence="8">
    <location>
        <begin position="271"/>
        <end position="297"/>
    </location>
</feature>
<dbReference type="Proteomes" id="UP000037432">
    <property type="component" value="Unassembled WGS sequence"/>
</dbReference>
<feature type="domain" description="SSD" evidence="9">
    <location>
        <begin position="526"/>
        <end position="691"/>
    </location>
</feature>
<comment type="subcellular location">
    <subcellularLocation>
        <location evidence="1">Cell membrane</location>
        <topology evidence="1">Multi-pass membrane protein</topology>
    </subcellularLocation>
</comment>
<feature type="transmembrane region" description="Helical" evidence="8">
    <location>
        <begin position="367"/>
        <end position="385"/>
    </location>
</feature>
<dbReference type="GO" id="GO:0005886">
    <property type="term" value="C:plasma membrane"/>
    <property type="evidence" value="ECO:0007669"/>
    <property type="project" value="UniProtKB-SubCell"/>
</dbReference>
<evidence type="ECO:0000256" key="3">
    <source>
        <dbReference type="ARBA" id="ARBA00022475"/>
    </source>
</evidence>
<sequence length="752" mass="78337">MATFLYRLGRFAFRRRRLVVMLWIAILAVVGIGSASVSGTPSDQFTIPGTQSQKALDLLDKEFPQASASGATARVVFEAPDGQKLTSGANKTEVESLIADLEKAPQVASVSNPYANRLISQDGTITYAQVTYKVAQADVTTEARDALHAVADKGEKAGLAVSLGGNAVNEKEGANAGELIGLAVAAVALVITFGSLLAAGLPLLTALLGVIIAILSITIATAIWDMSSSASTLALMLGLAVAIDYALFIVSRYRSEIRAGHEPEDACGRALGTAGSAVVFAGLTVVIALAGLSVVGIRLLTDLGLAASFAVVVAVVVALTLLPAVLGFAGTRIMKGNLQTKRMRALERGEGEPMGVRWVQHVIRHPWRALLVSVAVLGVLAIPALSMRLGMPDDSTAPAGSTQRVAYDTLSKGFGPGYNGPLTVVVDARDSKDPKAAAEQTVAALGKLPDVASVSPAVFNTSGDVALIRAVPKTSPNSQKTVDLVGEIRDTTAPAVQRATDAEVVITGTTALNIDVSDKLGEALVPYLLVVVGLALILLLLVFRSILVPVKATLGFLLSVVATLGVLVAVFQWGWLKDVFGVDTTAPIVSVMPIFMIGVVFGLAMDYQVFLVTRMREEYVHGAEPTEAVVAGFRHGARVVTAAAIIMISVFAGFLLADAALIKSIGLGLASAVLFDAFVVRMTIVPAVMALLGRRAWALPERLDRILPNVDVEGEKLRHILDGPADTTGPDTGTGPGNAQDRPLAPAHGGQD</sequence>
<evidence type="ECO:0000256" key="5">
    <source>
        <dbReference type="ARBA" id="ARBA00022989"/>
    </source>
</evidence>
<dbReference type="PROSITE" id="PS50156">
    <property type="entry name" value="SSD"/>
    <property type="match status" value="2"/>
</dbReference>
<dbReference type="Pfam" id="PF03176">
    <property type="entry name" value="MMPL"/>
    <property type="match status" value="2"/>
</dbReference>
<dbReference type="InterPro" id="IPR000731">
    <property type="entry name" value="SSD"/>
</dbReference>
<feature type="domain" description="SSD" evidence="9">
    <location>
        <begin position="179"/>
        <end position="328"/>
    </location>
</feature>
<evidence type="ECO:0000313" key="10">
    <source>
        <dbReference type="EMBL" id="KMS75173.1"/>
    </source>
</evidence>
<feature type="transmembrane region" description="Helical" evidence="8">
    <location>
        <begin position="639"/>
        <end position="662"/>
    </location>
</feature>
<feature type="transmembrane region" description="Helical" evidence="8">
    <location>
        <begin position="206"/>
        <end position="224"/>
    </location>
</feature>
<dbReference type="InterPro" id="IPR004869">
    <property type="entry name" value="MMPL_dom"/>
</dbReference>
<feature type="transmembrane region" description="Helical" evidence="8">
    <location>
        <begin position="309"/>
        <end position="334"/>
    </location>
</feature>
<evidence type="ECO:0000313" key="11">
    <source>
        <dbReference type="Proteomes" id="UP000037432"/>
    </source>
</evidence>
<name>A0A0J7ZJ45_STRVR</name>
<feature type="transmembrane region" description="Helical" evidence="8">
    <location>
        <begin position="524"/>
        <end position="543"/>
    </location>
</feature>
<gene>
    <name evidence="10" type="ORF">ACM01_11040</name>
</gene>
<dbReference type="PATRIC" id="fig|1938.3.peg.2200"/>
<feature type="transmembrane region" description="Helical" evidence="8">
    <location>
        <begin position="230"/>
        <end position="250"/>
    </location>
</feature>
<reference evidence="10 11" key="1">
    <citation type="submission" date="2015-06" db="EMBL/GenBank/DDBJ databases">
        <authorList>
            <person name="Ju K.-S."/>
            <person name="Doroghazi J.R."/>
            <person name="Metcalf W.W."/>
        </authorList>
    </citation>
    <scope>NUCLEOTIDE SEQUENCE [LARGE SCALE GENOMIC DNA]</scope>
    <source>
        <strain evidence="10 11">NRRL 3414</strain>
    </source>
</reference>
<evidence type="ECO:0000256" key="6">
    <source>
        <dbReference type="ARBA" id="ARBA00023136"/>
    </source>
</evidence>
<evidence type="ECO:0000259" key="9">
    <source>
        <dbReference type="PROSITE" id="PS50156"/>
    </source>
</evidence>
<feature type="compositionally biased region" description="Low complexity" evidence="7">
    <location>
        <begin position="722"/>
        <end position="733"/>
    </location>
</feature>
<dbReference type="InterPro" id="IPR050545">
    <property type="entry name" value="Mycobact_MmpL"/>
</dbReference>
<evidence type="ECO:0000256" key="7">
    <source>
        <dbReference type="SAM" id="MobiDB-lite"/>
    </source>
</evidence>
<keyword evidence="6 8" id="KW-0472">Membrane</keyword>
<evidence type="ECO:0000256" key="2">
    <source>
        <dbReference type="ARBA" id="ARBA00010157"/>
    </source>
</evidence>
<evidence type="ECO:0000256" key="1">
    <source>
        <dbReference type="ARBA" id="ARBA00004651"/>
    </source>
</evidence>